<organism evidence="2">
    <name type="scientific">Candidatus Iainarchaeum sp</name>
    <dbReference type="NCBI Taxonomy" id="3101447"/>
    <lineage>
        <taxon>Archaea</taxon>
        <taxon>Candidatus Iainarchaeota</taxon>
        <taxon>Candidatus Iainarchaeia</taxon>
        <taxon>Candidatus Iainarchaeales</taxon>
        <taxon>Candidatus Iainarchaeaceae</taxon>
        <taxon>Candidatus Iainarchaeum</taxon>
    </lineage>
</organism>
<feature type="domain" description="Nudix hydrolase" evidence="1">
    <location>
        <begin position="5"/>
        <end position="148"/>
    </location>
</feature>
<name>A0A7T9I0Y1_9ARCH</name>
<sequence length="165" mass="19047">MDNQKTHYVVATGIIVKDGKYLIAKRASFEKAFPNRWTVPGGKLESKEFTQRPHDAGTQWYNVIEDLVEREIKEETDLEVKNIGYVTSLAYMRSDGIPTIIISLCADYKTGEIKLCNALTEYAWVTLEEARNYDLIEGIYEELAILDHYRRTGKQTKWEPHLSAR</sequence>
<dbReference type="Gene3D" id="3.90.79.10">
    <property type="entry name" value="Nucleoside Triphosphate Pyrophosphohydrolase"/>
    <property type="match status" value="1"/>
</dbReference>
<evidence type="ECO:0000259" key="1">
    <source>
        <dbReference type="PROSITE" id="PS51462"/>
    </source>
</evidence>
<dbReference type="AlphaFoldDB" id="A0A7T9I0Y1"/>
<proteinExistence type="predicted"/>
<gene>
    <name evidence="2" type="ORF">IPJ89_04585</name>
</gene>
<dbReference type="SUPFAM" id="SSF55811">
    <property type="entry name" value="Nudix"/>
    <property type="match status" value="1"/>
</dbReference>
<reference evidence="2" key="1">
    <citation type="submission" date="2020-11" db="EMBL/GenBank/DDBJ databases">
        <title>Connecting structure to function with the recovery of over 1000 high-quality activated sludge metagenome-assembled genomes encoding full-length rRNA genes using long-read sequencing.</title>
        <authorList>
            <person name="Singleton C.M."/>
            <person name="Petriglieri F."/>
            <person name="Kristensen J.M."/>
            <person name="Kirkegaard R.H."/>
            <person name="Michaelsen T.Y."/>
            <person name="Andersen M.H."/>
            <person name="Karst S.M."/>
            <person name="Dueholm M.S."/>
            <person name="Nielsen P.H."/>
            <person name="Albertsen M."/>
        </authorList>
    </citation>
    <scope>NUCLEOTIDE SEQUENCE</scope>
    <source>
        <strain evidence="2">Fred_18-Q3-R57-64_BAT3C.431</strain>
    </source>
</reference>
<dbReference type="InterPro" id="IPR000086">
    <property type="entry name" value="NUDIX_hydrolase_dom"/>
</dbReference>
<protein>
    <submittedName>
        <fullName evidence="2">NUDIX domain-containing protein</fullName>
    </submittedName>
</protein>
<dbReference type="EMBL" id="CP064981">
    <property type="protein sequence ID" value="QQR92404.1"/>
    <property type="molecule type" value="Genomic_DNA"/>
</dbReference>
<dbReference type="InterPro" id="IPR015797">
    <property type="entry name" value="NUDIX_hydrolase-like_dom_sf"/>
</dbReference>
<dbReference type="Pfam" id="PF00293">
    <property type="entry name" value="NUDIX"/>
    <property type="match status" value="1"/>
</dbReference>
<dbReference type="PROSITE" id="PS51462">
    <property type="entry name" value="NUDIX"/>
    <property type="match status" value="1"/>
</dbReference>
<accession>A0A7T9I0Y1</accession>
<dbReference type="Proteomes" id="UP000596004">
    <property type="component" value="Chromosome"/>
</dbReference>
<evidence type="ECO:0000313" key="2">
    <source>
        <dbReference type="EMBL" id="QQR92404.1"/>
    </source>
</evidence>